<proteinExistence type="predicted"/>
<evidence type="ECO:0000313" key="1">
    <source>
        <dbReference type="EMBL" id="MFC4096146.1"/>
    </source>
</evidence>
<dbReference type="InterPro" id="IPR009050">
    <property type="entry name" value="Globin-like_sf"/>
</dbReference>
<dbReference type="Gene3D" id="1.10.490.10">
    <property type="entry name" value="Globins"/>
    <property type="match status" value="1"/>
</dbReference>
<dbReference type="SUPFAM" id="SSF46458">
    <property type="entry name" value="Globin-like"/>
    <property type="match status" value="1"/>
</dbReference>
<dbReference type="Proteomes" id="UP001595814">
    <property type="component" value="Unassembled WGS sequence"/>
</dbReference>
<sequence length="129" mass="15740">MKKREIKNREDVHLLVTQFYGKIREHATLSPIFNKIIEDWDAHFEVLTNFWESQLFLKRNYHNNPIQVHNEVDRKMEHQIKSEHFGMWLNLWFETLDELFEGEVAYIAKNRAQKMSSMLFIEMFKARPK</sequence>
<dbReference type="RefSeq" id="WP_192460245.1">
    <property type="nucleotide sequence ID" value="NZ_JACYFJ010000001.1"/>
</dbReference>
<dbReference type="CDD" id="cd08916">
    <property type="entry name" value="TrHb3_P"/>
    <property type="match status" value="1"/>
</dbReference>
<accession>A0ABV8JPT7</accession>
<name>A0ABV8JPT7_9FLAO</name>
<gene>
    <name evidence="1" type="ORF">ACFOUT_09680</name>
</gene>
<protein>
    <submittedName>
        <fullName evidence="1">Group III truncated hemoglobin</fullName>
    </submittedName>
</protein>
<reference evidence="2" key="1">
    <citation type="journal article" date="2019" name="Int. J. Syst. Evol. Microbiol.">
        <title>The Global Catalogue of Microorganisms (GCM) 10K type strain sequencing project: providing services to taxonomists for standard genome sequencing and annotation.</title>
        <authorList>
            <consortium name="The Broad Institute Genomics Platform"/>
            <consortium name="The Broad Institute Genome Sequencing Center for Infectious Disease"/>
            <person name="Wu L."/>
            <person name="Ma J."/>
        </authorList>
    </citation>
    <scope>NUCLEOTIDE SEQUENCE [LARGE SCALE GENOMIC DNA]</scope>
    <source>
        <strain evidence="2">CECT 7477</strain>
    </source>
</reference>
<dbReference type="InterPro" id="IPR012292">
    <property type="entry name" value="Globin/Proto"/>
</dbReference>
<dbReference type="EMBL" id="JBHSAW010000004">
    <property type="protein sequence ID" value="MFC4096146.1"/>
    <property type="molecule type" value="Genomic_DNA"/>
</dbReference>
<comment type="caution">
    <text evidence="1">The sequence shown here is derived from an EMBL/GenBank/DDBJ whole genome shotgun (WGS) entry which is preliminary data.</text>
</comment>
<evidence type="ECO:0000313" key="2">
    <source>
        <dbReference type="Proteomes" id="UP001595814"/>
    </source>
</evidence>
<organism evidence="1 2">
    <name type="scientific">Euzebyella saccharophila</name>
    <dbReference type="NCBI Taxonomy" id="679664"/>
    <lineage>
        <taxon>Bacteria</taxon>
        <taxon>Pseudomonadati</taxon>
        <taxon>Bacteroidota</taxon>
        <taxon>Flavobacteriia</taxon>
        <taxon>Flavobacteriales</taxon>
        <taxon>Flavobacteriaceae</taxon>
        <taxon>Euzebyella</taxon>
    </lineage>
</organism>
<keyword evidence="2" id="KW-1185">Reference proteome</keyword>